<evidence type="ECO:0000256" key="4">
    <source>
        <dbReference type="ARBA" id="ARBA00010441"/>
    </source>
</evidence>
<evidence type="ECO:0000256" key="2">
    <source>
        <dbReference type="ARBA" id="ARBA00004805"/>
    </source>
</evidence>
<evidence type="ECO:0000256" key="13">
    <source>
        <dbReference type="ARBA" id="ARBA00023935"/>
    </source>
</evidence>
<feature type="binding site" evidence="17">
    <location>
        <position position="120"/>
    </location>
    <ligand>
        <name>Mg(2+)</name>
        <dbReference type="ChEBI" id="CHEBI:18420"/>
        <label>2</label>
    </ligand>
</feature>
<evidence type="ECO:0000256" key="3">
    <source>
        <dbReference type="ARBA" id="ARBA00005189"/>
    </source>
</evidence>
<comment type="catalytic activity">
    <reaction evidence="13 17">
        <text>1,2-di-(9Z-octadecenoyl)-sn-glycero-3-cytidine-5'-diphosphate + 1D-myo-inositol 3-phosphate = 1,2-di-(9Z-octadecenoyl)-sn-glycero-3-phospho-(1D-myo-inositol-3-phosphate) + CMP + H(+)</text>
        <dbReference type="Rhea" id="RHEA:61216"/>
        <dbReference type="ChEBI" id="CHEBI:15378"/>
        <dbReference type="ChEBI" id="CHEBI:58401"/>
        <dbReference type="ChEBI" id="CHEBI:60377"/>
        <dbReference type="ChEBI" id="CHEBI:85356"/>
        <dbReference type="ChEBI" id="CHEBI:144472"/>
    </reaction>
</comment>
<keyword evidence="12 17" id="KW-0472">Membrane</keyword>
<dbReference type="InterPro" id="IPR000462">
    <property type="entry name" value="CDP-OH_P_trans"/>
</dbReference>
<dbReference type="NCBIfam" id="NF045883">
    <property type="entry name" value="PIPSynth"/>
    <property type="match status" value="1"/>
</dbReference>
<evidence type="ECO:0000256" key="19">
    <source>
        <dbReference type="SAM" id="MobiDB-lite"/>
    </source>
</evidence>
<gene>
    <name evidence="20" type="ORF">GCM10009836_09910</name>
</gene>
<keyword evidence="10 17" id="KW-0460">Magnesium</keyword>
<keyword evidence="6 17" id="KW-1003">Cell membrane</keyword>
<evidence type="ECO:0000256" key="12">
    <source>
        <dbReference type="ARBA" id="ARBA00023136"/>
    </source>
</evidence>
<comment type="catalytic activity">
    <reaction evidence="16 17">
        <text>a CDP-1,2-diacyl-sn-glycerol + 1D-myo-inositol 3-phosphate = a 1,2-diacyl-sn-glycero-3-phospho-(1D-myo-inositol-3-phosphate) + CMP + H(+)</text>
        <dbReference type="Rhea" id="RHEA:60504"/>
        <dbReference type="ChEBI" id="CHEBI:15378"/>
        <dbReference type="ChEBI" id="CHEBI:58088"/>
        <dbReference type="ChEBI" id="CHEBI:58332"/>
        <dbReference type="ChEBI" id="CHEBI:58401"/>
        <dbReference type="ChEBI" id="CHEBI:60377"/>
    </reaction>
</comment>
<keyword evidence="17" id="KW-0444">Lipid biosynthesis</keyword>
<evidence type="ECO:0000256" key="6">
    <source>
        <dbReference type="ARBA" id="ARBA00022475"/>
    </source>
</evidence>
<dbReference type="Proteomes" id="UP001500449">
    <property type="component" value="Unassembled WGS sequence"/>
</dbReference>
<feature type="binding site" evidence="17">
    <location>
        <position position="113"/>
    </location>
    <ligand>
        <name>a CDP-1,2-diacyl-sn-glycerol</name>
        <dbReference type="ChEBI" id="CHEBI:58332"/>
    </ligand>
</feature>
<keyword evidence="21" id="KW-1185">Reference proteome</keyword>
<dbReference type="EC" id="2.7.8.-" evidence="17"/>
<feature type="binding site" evidence="17">
    <location>
        <position position="124"/>
    </location>
    <ligand>
        <name>Mg(2+)</name>
        <dbReference type="ChEBI" id="CHEBI:18420"/>
        <label>2</label>
    </ligand>
</feature>
<feature type="transmembrane region" description="Helical" evidence="17">
    <location>
        <begin position="209"/>
        <end position="228"/>
    </location>
</feature>
<evidence type="ECO:0000313" key="20">
    <source>
        <dbReference type="EMBL" id="GAA1833802.1"/>
    </source>
</evidence>
<name>A0ABN2MP13_9PSEU</name>
<evidence type="ECO:0000256" key="10">
    <source>
        <dbReference type="ARBA" id="ARBA00022842"/>
    </source>
</evidence>
<comment type="subunit">
    <text evidence="5 17">Homodimer.</text>
</comment>
<comment type="pathway">
    <text evidence="3">Lipid metabolism.</text>
</comment>
<accession>A0ABN2MP13</accession>
<comment type="pathway">
    <text evidence="2 17">Phospholipid metabolism; phosphatidylinositol phosphate biosynthesis.</text>
</comment>
<keyword evidence="9 17" id="KW-0479">Metal-binding</keyword>
<keyword evidence="7 17" id="KW-0808">Transferase</keyword>
<feature type="region of interest" description="Disordered" evidence="19">
    <location>
        <begin position="1"/>
        <end position="37"/>
    </location>
</feature>
<evidence type="ECO:0000256" key="7">
    <source>
        <dbReference type="ARBA" id="ARBA00022679"/>
    </source>
</evidence>
<evidence type="ECO:0000256" key="5">
    <source>
        <dbReference type="ARBA" id="ARBA00011738"/>
    </source>
</evidence>
<feature type="binding site" evidence="17">
    <location>
        <position position="102"/>
    </location>
    <ligand>
        <name>Mg(2+)</name>
        <dbReference type="ChEBI" id="CHEBI:18420"/>
        <label>1</label>
    </ligand>
</feature>
<evidence type="ECO:0000256" key="8">
    <source>
        <dbReference type="ARBA" id="ARBA00022692"/>
    </source>
</evidence>
<protein>
    <recommendedName>
        <fullName evidence="14 17">Phosphatidylinositol phosphate synthase</fullName>
        <shortName evidence="17">PIP synthase</shortName>
        <ecNumber evidence="17">2.7.8.-</ecNumber>
    </recommendedName>
    <alternativeName>
        <fullName evidence="15 17">CDP-diacylglycerol--D-myo-inositol-3-phosphate 3-phosphatidyltransferase</fullName>
    </alternativeName>
</protein>
<feature type="binding site" evidence="17">
    <location>
        <position position="99"/>
    </location>
    <ligand>
        <name>Mg(2+)</name>
        <dbReference type="ChEBI" id="CHEBI:18420"/>
        <label>1</label>
    </ligand>
</feature>
<feature type="binding site" evidence="17">
    <location>
        <begin position="62"/>
        <end position="65"/>
    </location>
    <ligand>
        <name>a CDP-1,2-diacyl-sn-glycerol</name>
        <dbReference type="ChEBI" id="CHEBI:58332"/>
    </ligand>
</feature>
<evidence type="ECO:0000256" key="15">
    <source>
        <dbReference type="ARBA" id="ARBA00033137"/>
    </source>
</evidence>
<keyword evidence="17" id="KW-1208">Phospholipid metabolism</keyword>
<feature type="active site" description="Proton acceptor" evidence="17">
    <location>
        <position position="124"/>
    </location>
</feature>
<dbReference type="InterPro" id="IPR043130">
    <property type="entry name" value="CDP-OH_PTrfase_TM_dom"/>
</dbReference>
<feature type="binding site" evidence="17">
    <location>
        <position position="120"/>
    </location>
    <ligand>
        <name>Mg(2+)</name>
        <dbReference type="ChEBI" id="CHEBI:18420"/>
        <label>1</label>
    </ligand>
</feature>
<evidence type="ECO:0000256" key="18">
    <source>
        <dbReference type="RuleBase" id="RU003750"/>
    </source>
</evidence>
<keyword evidence="8 17" id="KW-0812">Transmembrane</keyword>
<comment type="caution">
    <text evidence="20">The sequence shown here is derived from an EMBL/GenBank/DDBJ whole genome shotgun (WGS) entry which is preliminary data.</text>
</comment>
<comment type="subcellular location">
    <subcellularLocation>
        <location evidence="1 17">Cell membrane</location>
        <topology evidence="1 17">Multi-pass membrane protein</topology>
    </subcellularLocation>
</comment>
<sequence>MTCAPTSLASRGTTADPVRQTRQESAPPDAERPMLSGSARVHVNRVTDPVGRALVQRGVTPDVVTVIGTVGASAAALWFLPRGELAIGPWIITLFVLLDLVDGAMARARGKGTPFGAVLDSTCDRIADGALLAGLTWWCLGVGNERVLGVAAMICLVSSQLISYVKARAEGMGLDANGGLVERAERLIVVLLGTFLQGVGVPYALQVALWGLAAASVFTVFQRMWLVYRSAQEQARETSA</sequence>
<organism evidence="20 21">
    <name type="scientific">Pseudonocardia ailaonensis</name>
    <dbReference type="NCBI Taxonomy" id="367279"/>
    <lineage>
        <taxon>Bacteria</taxon>
        <taxon>Bacillati</taxon>
        <taxon>Actinomycetota</taxon>
        <taxon>Actinomycetes</taxon>
        <taxon>Pseudonocardiales</taxon>
        <taxon>Pseudonocardiaceae</taxon>
        <taxon>Pseudonocardia</taxon>
    </lineage>
</organism>
<feature type="compositionally biased region" description="Polar residues" evidence="19">
    <location>
        <begin position="1"/>
        <end position="13"/>
    </location>
</feature>
<evidence type="ECO:0000256" key="9">
    <source>
        <dbReference type="ARBA" id="ARBA00022723"/>
    </source>
</evidence>
<keyword evidence="17" id="KW-0443">Lipid metabolism</keyword>
<comment type="function">
    <text evidence="17">Catalyzes the conjugation of the 1'-hydroxyl group of D-myo-inositol-3-phosphate (also named L-myo-inositol-1-phosphate) with a lipid tail of cytidine diphosphate diacylglycerol (CDP-DAG), forming phosphatidylinositol phosphate (PIP) and CMP. PIP is a precursor of phosphatidylinositol (PI) which is an essential lipid required for cell wall formation.</text>
</comment>
<dbReference type="InterPro" id="IPR044268">
    <property type="entry name" value="PIP_synthase_PgsA1"/>
</dbReference>
<evidence type="ECO:0000313" key="21">
    <source>
        <dbReference type="Proteomes" id="UP001500449"/>
    </source>
</evidence>
<evidence type="ECO:0000256" key="14">
    <source>
        <dbReference type="ARBA" id="ARBA00024082"/>
    </source>
</evidence>
<comment type="caution">
    <text evidence="17">Lacks conserved residue(s) required for the propagation of feature annotation.</text>
</comment>
<dbReference type="PROSITE" id="PS00379">
    <property type="entry name" value="CDP_ALCOHOL_P_TRANSF"/>
    <property type="match status" value="1"/>
</dbReference>
<dbReference type="Pfam" id="PF01066">
    <property type="entry name" value="CDP-OH_P_transf"/>
    <property type="match status" value="1"/>
</dbReference>
<dbReference type="InterPro" id="IPR048254">
    <property type="entry name" value="CDP_ALCOHOL_P_TRANSF_CS"/>
</dbReference>
<evidence type="ECO:0000256" key="1">
    <source>
        <dbReference type="ARBA" id="ARBA00004651"/>
    </source>
</evidence>
<reference evidence="20 21" key="1">
    <citation type="journal article" date="2019" name="Int. J. Syst. Evol. Microbiol.">
        <title>The Global Catalogue of Microorganisms (GCM) 10K type strain sequencing project: providing services to taxonomists for standard genome sequencing and annotation.</title>
        <authorList>
            <consortium name="The Broad Institute Genomics Platform"/>
            <consortium name="The Broad Institute Genome Sequencing Center for Infectious Disease"/>
            <person name="Wu L."/>
            <person name="Ma J."/>
        </authorList>
    </citation>
    <scope>NUCLEOTIDE SEQUENCE [LARGE SCALE GENOMIC DNA]</scope>
    <source>
        <strain evidence="20 21">JCM 16009</strain>
    </source>
</reference>
<evidence type="ECO:0000256" key="17">
    <source>
        <dbReference type="HAMAP-Rule" id="MF_02241"/>
    </source>
</evidence>
<evidence type="ECO:0000256" key="16">
    <source>
        <dbReference type="ARBA" id="ARBA00048865"/>
    </source>
</evidence>
<feature type="binding site" evidence="17">
    <location>
        <position position="103"/>
    </location>
    <ligand>
        <name>a CDP-1,2-diacyl-sn-glycerol</name>
        <dbReference type="ChEBI" id="CHEBI:58332"/>
    </ligand>
</feature>
<dbReference type="HAMAP" id="MF_02241">
    <property type="entry name" value="PIP_synthase"/>
    <property type="match status" value="1"/>
</dbReference>
<evidence type="ECO:0000256" key="11">
    <source>
        <dbReference type="ARBA" id="ARBA00022989"/>
    </source>
</evidence>
<dbReference type="EMBL" id="BAAAQK010000003">
    <property type="protein sequence ID" value="GAA1833802.1"/>
    <property type="molecule type" value="Genomic_DNA"/>
</dbReference>
<proteinExistence type="inferred from homology"/>
<feature type="binding site" evidence="17">
    <location>
        <position position="107"/>
    </location>
    <ligand>
        <name>a CDP-1,2-diacyl-sn-glycerol</name>
        <dbReference type="ChEBI" id="CHEBI:58332"/>
    </ligand>
</feature>
<keyword evidence="17" id="KW-0594">Phospholipid biosynthesis</keyword>
<comment type="similarity">
    <text evidence="4 17 18">Belongs to the CDP-alcohol phosphatidyltransferase class-I family.</text>
</comment>
<keyword evidence="11 17" id="KW-1133">Transmembrane helix</keyword>
<dbReference type="Gene3D" id="1.20.120.1760">
    <property type="match status" value="1"/>
</dbReference>
<feature type="binding site" evidence="17">
    <location>
        <position position="99"/>
    </location>
    <ligand>
        <name>Mg(2+)</name>
        <dbReference type="ChEBI" id="CHEBI:18420"/>
        <label>2</label>
    </ligand>
</feature>
<comment type="cofactor">
    <cofactor evidence="17">
        <name>Mg(2+)</name>
        <dbReference type="ChEBI" id="CHEBI:18420"/>
    </cofactor>
    <text evidence="17">Contains a di-nuclear catalytic Mg(2+) center.</text>
</comment>